<dbReference type="Proteomes" id="UP000321424">
    <property type="component" value="Unassembled WGS sequence"/>
</dbReference>
<sequence length="129" mass="13500">MSTSETESSRSTTSDDTQEAPATTDTISSGITRGVQQIPATTIEAEHDPSAAVTREKLLVAIGREADYLAENRAGKASEALEELARAFAIVASSPTTIPIPSAGGTAPVPPITSRGDTWGLNDIEPEYR</sequence>
<dbReference type="RefSeq" id="WP_147130529.1">
    <property type="nucleotide sequence ID" value="NZ_BJXA01000015.1"/>
</dbReference>
<accession>A0A511MCM7</accession>
<keyword evidence="3" id="KW-1185">Reference proteome</keyword>
<feature type="compositionally biased region" description="Low complexity" evidence="1">
    <location>
        <begin position="1"/>
        <end position="15"/>
    </location>
</feature>
<proteinExistence type="predicted"/>
<evidence type="ECO:0000313" key="3">
    <source>
        <dbReference type="Proteomes" id="UP000321424"/>
    </source>
</evidence>
<reference evidence="2 3" key="1">
    <citation type="submission" date="2019-07" db="EMBL/GenBank/DDBJ databases">
        <title>Whole genome shotgun sequence of Nocardia ninae NBRC 108245.</title>
        <authorList>
            <person name="Hosoyama A."/>
            <person name="Uohara A."/>
            <person name="Ohji S."/>
            <person name="Ichikawa N."/>
        </authorList>
    </citation>
    <scope>NUCLEOTIDE SEQUENCE [LARGE SCALE GENOMIC DNA]</scope>
    <source>
        <strain evidence="2 3">NBRC 108245</strain>
    </source>
</reference>
<feature type="compositionally biased region" description="Polar residues" evidence="1">
    <location>
        <begin position="20"/>
        <end position="40"/>
    </location>
</feature>
<feature type="region of interest" description="Disordered" evidence="1">
    <location>
        <begin position="1"/>
        <end position="49"/>
    </location>
</feature>
<evidence type="ECO:0000313" key="2">
    <source>
        <dbReference type="EMBL" id="GEM38349.1"/>
    </source>
</evidence>
<organism evidence="2 3">
    <name type="scientific">Nocardia ninae NBRC 108245</name>
    <dbReference type="NCBI Taxonomy" id="1210091"/>
    <lineage>
        <taxon>Bacteria</taxon>
        <taxon>Bacillati</taxon>
        <taxon>Actinomycetota</taxon>
        <taxon>Actinomycetes</taxon>
        <taxon>Mycobacteriales</taxon>
        <taxon>Nocardiaceae</taxon>
        <taxon>Nocardia</taxon>
    </lineage>
</organism>
<evidence type="ECO:0000256" key="1">
    <source>
        <dbReference type="SAM" id="MobiDB-lite"/>
    </source>
</evidence>
<name>A0A511MCM7_9NOCA</name>
<gene>
    <name evidence="2" type="ORF">NN4_28680</name>
</gene>
<protein>
    <submittedName>
        <fullName evidence="2">Uncharacterized protein</fullName>
    </submittedName>
</protein>
<feature type="region of interest" description="Disordered" evidence="1">
    <location>
        <begin position="96"/>
        <end position="129"/>
    </location>
</feature>
<dbReference type="AlphaFoldDB" id="A0A511MCM7"/>
<comment type="caution">
    <text evidence="2">The sequence shown here is derived from an EMBL/GenBank/DDBJ whole genome shotgun (WGS) entry which is preliminary data.</text>
</comment>
<dbReference type="EMBL" id="BJXA01000015">
    <property type="protein sequence ID" value="GEM38349.1"/>
    <property type="molecule type" value="Genomic_DNA"/>
</dbReference>